<protein>
    <recommendedName>
        <fullName evidence="8">Prolipoprotein diacylglyceryl transferase</fullName>
    </recommendedName>
</protein>
<keyword evidence="5 6" id="KW-0472">Membrane</keyword>
<dbReference type="EMBL" id="BARU01022196">
    <property type="protein sequence ID" value="GAH54021.1"/>
    <property type="molecule type" value="Genomic_DNA"/>
</dbReference>
<dbReference type="Pfam" id="PF01790">
    <property type="entry name" value="LGT"/>
    <property type="match status" value="1"/>
</dbReference>
<comment type="caution">
    <text evidence="7">The sequence shown here is derived from an EMBL/GenBank/DDBJ whole genome shotgun (WGS) entry which is preliminary data.</text>
</comment>
<feature type="non-terminal residue" evidence="7">
    <location>
        <position position="118"/>
    </location>
</feature>
<evidence type="ECO:0000256" key="4">
    <source>
        <dbReference type="ARBA" id="ARBA00022989"/>
    </source>
</evidence>
<dbReference type="PANTHER" id="PTHR30589">
    <property type="entry name" value="PROLIPOPROTEIN DIACYLGLYCERYL TRANSFERASE"/>
    <property type="match status" value="1"/>
</dbReference>
<dbReference type="GO" id="GO:0005886">
    <property type="term" value="C:plasma membrane"/>
    <property type="evidence" value="ECO:0007669"/>
    <property type="project" value="InterPro"/>
</dbReference>
<evidence type="ECO:0000256" key="1">
    <source>
        <dbReference type="ARBA" id="ARBA00022475"/>
    </source>
</evidence>
<dbReference type="InterPro" id="IPR001640">
    <property type="entry name" value="Lgt"/>
</dbReference>
<keyword evidence="1" id="KW-1003">Cell membrane</keyword>
<evidence type="ECO:0000256" key="3">
    <source>
        <dbReference type="ARBA" id="ARBA00022692"/>
    </source>
</evidence>
<sequence length="118" mass="13455">MFRTLFSVGSFEIHTYGVMQAIAFFTAIFITIRRVKKEGIDPNIIFDLAIWVLISLVIGARIWYVVEHISEYSENPFDIFKIWEGGLVFYGGFIGALLGALLFLRIRKLSFTKIGDLA</sequence>
<proteinExistence type="predicted"/>
<evidence type="ECO:0000256" key="2">
    <source>
        <dbReference type="ARBA" id="ARBA00022679"/>
    </source>
</evidence>
<feature type="transmembrane region" description="Helical" evidence="6">
    <location>
        <begin position="44"/>
        <end position="66"/>
    </location>
</feature>
<organism evidence="7">
    <name type="scientific">marine sediment metagenome</name>
    <dbReference type="NCBI Taxonomy" id="412755"/>
    <lineage>
        <taxon>unclassified sequences</taxon>
        <taxon>metagenomes</taxon>
        <taxon>ecological metagenomes</taxon>
    </lineage>
</organism>
<feature type="transmembrane region" description="Helical" evidence="6">
    <location>
        <begin position="86"/>
        <end position="104"/>
    </location>
</feature>
<evidence type="ECO:0000256" key="6">
    <source>
        <dbReference type="SAM" id="Phobius"/>
    </source>
</evidence>
<name>X1G809_9ZZZZ</name>
<dbReference type="PANTHER" id="PTHR30589:SF0">
    <property type="entry name" value="PHOSPHATIDYLGLYCEROL--PROLIPOPROTEIN DIACYLGLYCERYL TRANSFERASE"/>
    <property type="match status" value="1"/>
</dbReference>
<keyword evidence="2" id="KW-0808">Transferase</keyword>
<dbReference type="GO" id="GO:0042158">
    <property type="term" value="P:lipoprotein biosynthetic process"/>
    <property type="evidence" value="ECO:0007669"/>
    <property type="project" value="InterPro"/>
</dbReference>
<reference evidence="7" key="1">
    <citation type="journal article" date="2014" name="Front. Microbiol.">
        <title>High frequency of phylogenetically diverse reductive dehalogenase-homologous genes in deep subseafloor sedimentary metagenomes.</title>
        <authorList>
            <person name="Kawai M."/>
            <person name="Futagami T."/>
            <person name="Toyoda A."/>
            <person name="Takaki Y."/>
            <person name="Nishi S."/>
            <person name="Hori S."/>
            <person name="Arai W."/>
            <person name="Tsubouchi T."/>
            <person name="Morono Y."/>
            <person name="Uchiyama I."/>
            <person name="Ito T."/>
            <person name="Fujiyama A."/>
            <person name="Inagaki F."/>
            <person name="Takami H."/>
        </authorList>
    </citation>
    <scope>NUCLEOTIDE SEQUENCE</scope>
    <source>
        <strain evidence="7">Expedition CK06-06</strain>
    </source>
</reference>
<dbReference type="GO" id="GO:0008961">
    <property type="term" value="F:phosphatidylglycerol-prolipoprotein diacylglyceryl transferase activity"/>
    <property type="evidence" value="ECO:0007669"/>
    <property type="project" value="InterPro"/>
</dbReference>
<evidence type="ECO:0008006" key="8">
    <source>
        <dbReference type="Google" id="ProtNLM"/>
    </source>
</evidence>
<keyword evidence="4 6" id="KW-1133">Transmembrane helix</keyword>
<evidence type="ECO:0000256" key="5">
    <source>
        <dbReference type="ARBA" id="ARBA00023136"/>
    </source>
</evidence>
<feature type="transmembrane region" description="Helical" evidence="6">
    <location>
        <begin position="13"/>
        <end position="32"/>
    </location>
</feature>
<gene>
    <name evidence="7" type="ORF">S03H2_36194</name>
</gene>
<keyword evidence="3 6" id="KW-0812">Transmembrane</keyword>
<accession>X1G809</accession>
<dbReference type="AlphaFoldDB" id="X1G809"/>
<evidence type="ECO:0000313" key="7">
    <source>
        <dbReference type="EMBL" id="GAH54021.1"/>
    </source>
</evidence>